<keyword evidence="5" id="KW-0969">Cilium</keyword>
<feature type="compositionally biased region" description="Basic and acidic residues" evidence="8">
    <location>
        <begin position="151"/>
        <end position="167"/>
    </location>
</feature>
<evidence type="ECO:0000256" key="1">
    <source>
        <dbReference type="ARBA" id="ARBA00004120"/>
    </source>
</evidence>
<dbReference type="InterPro" id="IPR022088">
    <property type="entry name" value="Intraflagellar_transp_cmplxB"/>
</dbReference>
<evidence type="ECO:0000256" key="4">
    <source>
        <dbReference type="ARBA" id="ARBA00022490"/>
    </source>
</evidence>
<dbReference type="STRING" id="2018661.A0A2A2L2L1"/>
<feature type="compositionally biased region" description="Basic and acidic residues" evidence="8">
    <location>
        <begin position="8"/>
        <end position="24"/>
    </location>
</feature>
<organism evidence="9 10">
    <name type="scientific">Diploscapter pachys</name>
    <dbReference type="NCBI Taxonomy" id="2018661"/>
    <lineage>
        <taxon>Eukaryota</taxon>
        <taxon>Metazoa</taxon>
        <taxon>Ecdysozoa</taxon>
        <taxon>Nematoda</taxon>
        <taxon>Chromadorea</taxon>
        <taxon>Rhabditida</taxon>
        <taxon>Rhabditina</taxon>
        <taxon>Rhabditomorpha</taxon>
        <taxon>Rhabditoidea</taxon>
        <taxon>Rhabditidae</taxon>
        <taxon>Diploscapter</taxon>
    </lineage>
</organism>
<comment type="similarity">
    <text evidence="2">Belongs to the IFT46 family.</text>
</comment>
<protein>
    <recommendedName>
        <fullName evidence="3">Intraflagellar transport protein 46 homolog</fullName>
    </recommendedName>
</protein>
<keyword evidence="7" id="KW-0966">Cell projection</keyword>
<feature type="compositionally biased region" description="Acidic residues" evidence="8">
    <location>
        <begin position="81"/>
        <end position="90"/>
    </location>
</feature>
<feature type="region of interest" description="Disordered" evidence="8">
    <location>
        <begin position="128"/>
        <end position="178"/>
    </location>
</feature>
<dbReference type="PANTHER" id="PTHR13376">
    <property type="entry name" value="INTRAFLAGELLAR TRANSPORT PROTEIN 46 HOMOLOG"/>
    <property type="match status" value="1"/>
</dbReference>
<evidence type="ECO:0000313" key="10">
    <source>
        <dbReference type="Proteomes" id="UP000218231"/>
    </source>
</evidence>
<reference evidence="9 10" key="1">
    <citation type="journal article" date="2017" name="Curr. Biol.">
        <title>Genome architecture and evolution of a unichromosomal asexual nematode.</title>
        <authorList>
            <person name="Fradin H."/>
            <person name="Zegar C."/>
            <person name="Gutwein M."/>
            <person name="Lucas J."/>
            <person name="Kovtun M."/>
            <person name="Corcoran D."/>
            <person name="Baugh L.R."/>
            <person name="Kiontke K."/>
            <person name="Gunsalus K."/>
            <person name="Fitch D.H."/>
            <person name="Piano F."/>
        </authorList>
    </citation>
    <scope>NUCLEOTIDE SEQUENCE [LARGE SCALE GENOMIC DNA]</scope>
    <source>
        <strain evidence="9">PF1309</strain>
    </source>
</reference>
<name>A0A2A2L2L1_9BILA</name>
<keyword evidence="6" id="KW-0206">Cytoskeleton</keyword>
<dbReference type="GO" id="GO:0060271">
    <property type="term" value="P:cilium assembly"/>
    <property type="evidence" value="ECO:0007669"/>
    <property type="project" value="TreeGrafter"/>
</dbReference>
<proteinExistence type="inferred from homology"/>
<keyword evidence="4" id="KW-0963">Cytoplasm</keyword>
<dbReference type="GO" id="GO:0031514">
    <property type="term" value="C:motile cilium"/>
    <property type="evidence" value="ECO:0007669"/>
    <property type="project" value="TreeGrafter"/>
</dbReference>
<evidence type="ECO:0000256" key="8">
    <source>
        <dbReference type="SAM" id="MobiDB-lite"/>
    </source>
</evidence>
<gene>
    <name evidence="9" type="ORF">WR25_20651</name>
</gene>
<comment type="subcellular location">
    <subcellularLocation>
        <location evidence="1">Cytoplasm</location>
        <location evidence="1">Cytoskeleton</location>
        <location evidence="1">Cilium basal body</location>
    </subcellularLocation>
</comment>
<evidence type="ECO:0000256" key="2">
    <source>
        <dbReference type="ARBA" id="ARBA00007700"/>
    </source>
</evidence>
<evidence type="ECO:0000256" key="3">
    <source>
        <dbReference type="ARBA" id="ARBA00017206"/>
    </source>
</evidence>
<sequence length="405" mass="45503">MITDTEVGAEHGDQALLESPKEPQIEGERLLGAANEHRISAQELEELDRAINFRKINEVMNKDAVFTSVGGATEQPSPGNDNEDELDETEGYFSPSPGRKQLIKSLENPISAGKEDYEDGDNELAAMGIKPLGYPSNPPPSYSSVTGKANSDSEKKEEDSVQKKVGEPVKLPPKSKGRGSINEILMTKVAQPFQNMLRRASNRLESSSDEEGEDDLTNDELQLISFMDTFRHEQIEIKPQLRSFLFEHIPAIGDIDCFVKIPRPDELTTEENAPVKKLLRADKNVEEIENWVASIKELHRTRPAQTVHYKGPMPEVEKLMQEWPQQFESQLSSVQLPGPDLDVSTEEFVDICLNLVDIPVHKSRIQSLHLLFSLYNEFSNSQHFRNLAQGSLPDTTAEQMDRLEL</sequence>
<dbReference type="OrthoDB" id="2119217at2759"/>
<evidence type="ECO:0000256" key="7">
    <source>
        <dbReference type="ARBA" id="ARBA00023273"/>
    </source>
</evidence>
<feature type="region of interest" description="Disordered" evidence="8">
    <location>
        <begin position="1"/>
        <end position="24"/>
    </location>
</feature>
<dbReference type="GO" id="GO:0042073">
    <property type="term" value="P:intraciliary transport"/>
    <property type="evidence" value="ECO:0007669"/>
    <property type="project" value="InterPro"/>
</dbReference>
<dbReference type="GO" id="GO:0005815">
    <property type="term" value="C:microtubule organizing center"/>
    <property type="evidence" value="ECO:0007669"/>
    <property type="project" value="TreeGrafter"/>
</dbReference>
<evidence type="ECO:0000313" key="9">
    <source>
        <dbReference type="EMBL" id="PAV80370.1"/>
    </source>
</evidence>
<dbReference type="PANTHER" id="PTHR13376:SF0">
    <property type="entry name" value="INTRAFLAGELLAR TRANSPORT PROTEIN 46 HOMOLOG"/>
    <property type="match status" value="1"/>
</dbReference>
<dbReference type="GO" id="GO:0030992">
    <property type="term" value="C:intraciliary transport particle B"/>
    <property type="evidence" value="ECO:0007669"/>
    <property type="project" value="TreeGrafter"/>
</dbReference>
<dbReference type="Pfam" id="PF12317">
    <property type="entry name" value="IFT46_B_C"/>
    <property type="match status" value="2"/>
</dbReference>
<comment type="caution">
    <text evidence="9">The sequence shown here is derived from an EMBL/GenBank/DDBJ whole genome shotgun (WGS) entry which is preliminary data.</text>
</comment>
<evidence type="ECO:0000256" key="6">
    <source>
        <dbReference type="ARBA" id="ARBA00023212"/>
    </source>
</evidence>
<dbReference type="AlphaFoldDB" id="A0A2A2L2L1"/>
<keyword evidence="10" id="KW-1185">Reference proteome</keyword>
<dbReference type="Proteomes" id="UP000218231">
    <property type="component" value="Unassembled WGS sequence"/>
</dbReference>
<feature type="region of interest" description="Disordered" evidence="8">
    <location>
        <begin position="67"/>
        <end position="100"/>
    </location>
</feature>
<dbReference type="EMBL" id="LIAE01007279">
    <property type="protein sequence ID" value="PAV80370.1"/>
    <property type="molecule type" value="Genomic_DNA"/>
</dbReference>
<accession>A0A2A2L2L1</accession>
<evidence type="ECO:0000256" key="5">
    <source>
        <dbReference type="ARBA" id="ARBA00023069"/>
    </source>
</evidence>